<keyword evidence="3" id="KW-0539">Nucleus</keyword>
<evidence type="ECO:0000256" key="2">
    <source>
        <dbReference type="ARBA" id="ARBA00008044"/>
    </source>
</evidence>
<dbReference type="PANTHER" id="PTHR13375:SF3">
    <property type="entry name" value="THO COMPLEX SUBUNIT 5 HOMOLOG"/>
    <property type="match status" value="1"/>
</dbReference>
<sequence>MASSAGKKRPMVRVSRTDSSSNLTDKDSKKPKMDSGDRQGESASLYSEEEEAAQRDPAKDVSLYKTACDGIRQLLQEIQDIRGSGRKDAAAEIAERKIQASMHFITLKKLNRLAHMRCKKARDTTHEHKQKVDSYHLQLQNLLYEVLHLQKEITKCLEFKSKDEEIELVDEAEFYKEAPEDISKPDVTQQDPHQLTLARLDWELEQRKRLAAKCKDYEDQKEEISQEIQTRRDQLDSLLPRLNTVLESTKPLQEALKMPFDEMRQQHRMAQFLPRPLYVLYVQSSAYQQACDPALTVTIEGDLDAAKSSGPSTSAALDVDSDSDDEEGTKEKSRRRRTISVDPTDRRGKVLHKHPLQVNITIKCKDGSSLALTFHYLLALQVVTVIVQLQPAAEAVTVSISGGDLLSPSSLLSCLFPGDHGNTTPNPANQFLLERASIEDFNECVKEVGKPYVWAQQLAGLQFLNTEEPPKPDTHLSSTHMEKTMKALKVRVRARLALVQQLASLERGSVPVNRECQHLFPTKITSRLTTWKSITYDDYIVLPYSQPVVDSGMVHETDNFYLAVVQRGSATLTAAVLLSPGYLTCPPVFSLNLNMGTDRTASSDENIRAMEHEVNVHYKELLVKGSHDQLLTNQLQRLLMCLDVYLETQSTSSATEGPSEFGREKICPRIVRGPSRCKPFVFNSQHGFFTQR</sequence>
<evidence type="ECO:0000256" key="4">
    <source>
        <dbReference type="SAM" id="Coils"/>
    </source>
</evidence>
<dbReference type="GeneID" id="109466480"/>
<dbReference type="Pfam" id="PF09766">
    <property type="entry name" value="FmiP_Thoc5"/>
    <property type="match status" value="1"/>
</dbReference>
<dbReference type="GO" id="GO:0006406">
    <property type="term" value="P:mRNA export from nucleus"/>
    <property type="evidence" value="ECO:0007669"/>
    <property type="project" value="TreeGrafter"/>
</dbReference>
<evidence type="ECO:0000256" key="3">
    <source>
        <dbReference type="ARBA" id="ARBA00023242"/>
    </source>
</evidence>
<comment type="similarity">
    <text evidence="2">Belongs to the THOC5 family.</text>
</comment>
<evidence type="ECO:0000313" key="8">
    <source>
        <dbReference type="RefSeq" id="XP_019619769.1"/>
    </source>
</evidence>
<reference evidence="7 8" key="1">
    <citation type="submission" date="2025-04" db="UniProtKB">
        <authorList>
            <consortium name="RefSeq"/>
        </authorList>
    </citation>
    <scope>IDENTIFICATION</scope>
    <source>
        <tissue evidence="7 8">Gonad</tissue>
    </source>
</reference>
<feature type="region of interest" description="Disordered" evidence="5">
    <location>
        <begin position="1"/>
        <end position="59"/>
    </location>
</feature>
<keyword evidence="6" id="KW-1185">Reference proteome</keyword>
<dbReference type="RefSeq" id="XP_019619763.1">
    <property type="nucleotide sequence ID" value="XM_019764204.1"/>
</dbReference>
<name>A0A6P4Y5N4_BRABE</name>
<dbReference type="GO" id="GO:0003729">
    <property type="term" value="F:mRNA binding"/>
    <property type="evidence" value="ECO:0007669"/>
    <property type="project" value="TreeGrafter"/>
</dbReference>
<feature type="region of interest" description="Disordered" evidence="5">
    <location>
        <begin position="306"/>
        <end position="346"/>
    </location>
</feature>
<evidence type="ECO:0000313" key="6">
    <source>
        <dbReference type="Proteomes" id="UP000515135"/>
    </source>
</evidence>
<comment type="subcellular location">
    <subcellularLocation>
        <location evidence="1">Nucleus</location>
    </subcellularLocation>
</comment>
<dbReference type="InterPro" id="IPR019163">
    <property type="entry name" value="THO_Thoc5"/>
</dbReference>
<dbReference type="PANTHER" id="PTHR13375">
    <property type="entry name" value="FMS INTERACTING PROTEIN"/>
    <property type="match status" value="1"/>
</dbReference>
<accession>A0A6P4Y5N4</accession>
<feature type="compositionally biased region" description="Acidic residues" evidence="5">
    <location>
        <begin position="319"/>
        <end position="328"/>
    </location>
</feature>
<evidence type="ECO:0000256" key="1">
    <source>
        <dbReference type="ARBA" id="ARBA00004123"/>
    </source>
</evidence>
<feature type="compositionally biased region" description="Basic and acidic residues" evidence="5">
    <location>
        <begin position="24"/>
        <end position="40"/>
    </location>
</feature>
<protein>
    <submittedName>
        <fullName evidence="7">THO complex subunit 5 homolog isoform X1</fullName>
    </submittedName>
    <submittedName>
        <fullName evidence="8">THO complex subunit 5 homolog isoform X2</fullName>
    </submittedName>
</protein>
<organism evidence="6 7">
    <name type="scientific">Branchiostoma belcheri</name>
    <name type="common">Amphioxus</name>
    <dbReference type="NCBI Taxonomy" id="7741"/>
    <lineage>
        <taxon>Eukaryota</taxon>
        <taxon>Metazoa</taxon>
        <taxon>Chordata</taxon>
        <taxon>Cephalochordata</taxon>
        <taxon>Leptocardii</taxon>
        <taxon>Amphioxiformes</taxon>
        <taxon>Branchiostomatidae</taxon>
        <taxon>Branchiostoma</taxon>
    </lineage>
</organism>
<feature type="compositionally biased region" description="Basic residues" evidence="5">
    <location>
        <begin position="1"/>
        <end position="11"/>
    </location>
</feature>
<dbReference type="KEGG" id="bbel:109466480"/>
<proteinExistence type="inferred from homology"/>
<dbReference type="Proteomes" id="UP000515135">
    <property type="component" value="Unplaced"/>
</dbReference>
<gene>
    <name evidence="7 8" type="primary">LOC109466480</name>
</gene>
<dbReference type="GO" id="GO:0000445">
    <property type="term" value="C:THO complex part of transcription export complex"/>
    <property type="evidence" value="ECO:0007669"/>
    <property type="project" value="TreeGrafter"/>
</dbReference>
<evidence type="ECO:0000313" key="7">
    <source>
        <dbReference type="RefSeq" id="XP_019619763.1"/>
    </source>
</evidence>
<keyword evidence="4" id="KW-0175">Coiled coil</keyword>
<feature type="coiled-coil region" evidence="4">
    <location>
        <begin position="207"/>
        <end position="234"/>
    </location>
</feature>
<dbReference type="OrthoDB" id="20582at2759"/>
<dbReference type="AlphaFoldDB" id="A0A6P4Y5N4"/>
<dbReference type="RefSeq" id="XP_019619769.1">
    <property type="nucleotide sequence ID" value="XM_019764210.1"/>
</dbReference>
<evidence type="ECO:0000256" key="5">
    <source>
        <dbReference type="SAM" id="MobiDB-lite"/>
    </source>
</evidence>